<dbReference type="AlphaFoldDB" id="A0A5B7JMT6"/>
<dbReference type="SUPFAM" id="SSF56436">
    <property type="entry name" value="C-type lectin-like"/>
    <property type="match status" value="1"/>
</dbReference>
<dbReference type="OrthoDB" id="6346118at2759"/>
<dbReference type="Gene3D" id="3.10.100.10">
    <property type="entry name" value="Mannose-Binding Protein A, subunit A"/>
    <property type="match status" value="1"/>
</dbReference>
<feature type="domain" description="C-type lectin" evidence="1">
    <location>
        <begin position="1"/>
        <end position="74"/>
    </location>
</feature>
<dbReference type="Pfam" id="PF00059">
    <property type="entry name" value="Lectin_C"/>
    <property type="match status" value="1"/>
</dbReference>
<keyword evidence="3" id="KW-1185">Reference proteome</keyword>
<proteinExistence type="predicted"/>
<reference evidence="2 3" key="1">
    <citation type="submission" date="2019-05" db="EMBL/GenBank/DDBJ databases">
        <title>Another draft genome of Portunus trituberculatus and its Hox gene families provides insights of decapod evolution.</title>
        <authorList>
            <person name="Jeong J.-H."/>
            <person name="Song I."/>
            <person name="Kim S."/>
            <person name="Choi T."/>
            <person name="Kim D."/>
            <person name="Ryu S."/>
            <person name="Kim W."/>
        </authorList>
    </citation>
    <scope>NUCLEOTIDE SEQUENCE [LARGE SCALE GENOMIC DNA]</scope>
    <source>
        <tissue evidence="2">Muscle</tissue>
    </source>
</reference>
<dbReference type="PANTHER" id="PTHR22803">
    <property type="entry name" value="MANNOSE, PHOSPHOLIPASE, LECTIN RECEPTOR RELATED"/>
    <property type="match status" value="1"/>
</dbReference>
<gene>
    <name evidence="2" type="primary">NCAN</name>
    <name evidence="2" type="ORF">E2C01_091154</name>
</gene>
<dbReference type="InterPro" id="IPR016187">
    <property type="entry name" value="CTDL_fold"/>
</dbReference>
<comment type="caution">
    <text evidence="2">The sequence shown here is derived from an EMBL/GenBank/DDBJ whole genome shotgun (WGS) entry which is preliminary data.</text>
</comment>
<dbReference type="EMBL" id="VSRR010103996">
    <property type="protein sequence ID" value="MPC95925.1"/>
    <property type="molecule type" value="Genomic_DNA"/>
</dbReference>
<dbReference type="PROSITE" id="PS50041">
    <property type="entry name" value="C_TYPE_LECTIN_2"/>
    <property type="match status" value="1"/>
</dbReference>
<organism evidence="2 3">
    <name type="scientific">Portunus trituberculatus</name>
    <name type="common">Swimming crab</name>
    <name type="synonym">Neptunus trituberculatus</name>
    <dbReference type="NCBI Taxonomy" id="210409"/>
    <lineage>
        <taxon>Eukaryota</taxon>
        <taxon>Metazoa</taxon>
        <taxon>Ecdysozoa</taxon>
        <taxon>Arthropoda</taxon>
        <taxon>Crustacea</taxon>
        <taxon>Multicrustacea</taxon>
        <taxon>Malacostraca</taxon>
        <taxon>Eumalacostraca</taxon>
        <taxon>Eucarida</taxon>
        <taxon>Decapoda</taxon>
        <taxon>Pleocyemata</taxon>
        <taxon>Brachyura</taxon>
        <taxon>Eubrachyura</taxon>
        <taxon>Portunoidea</taxon>
        <taxon>Portunidae</taxon>
        <taxon>Portuninae</taxon>
        <taxon>Portunus</taxon>
    </lineage>
</organism>
<sequence length="74" mass="8675">MLQQSTWIGLNDLEDPGNYTWDDCTEFIYSNWGENEPNNFYSIGGFLTASEDCVEMREQFGYQWNDKRCSTKNA</sequence>
<evidence type="ECO:0000313" key="3">
    <source>
        <dbReference type="Proteomes" id="UP000324222"/>
    </source>
</evidence>
<protein>
    <submittedName>
        <fullName evidence="2">Neurocan core protein</fullName>
    </submittedName>
</protein>
<dbReference type="InterPro" id="IPR016186">
    <property type="entry name" value="C-type_lectin-like/link_sf"/>
</dbReference>
<evidence type="ECO:0000313" key="2">
    <source>
        <dbReference type="EMBL" id="MPC95925.1"/>
    </source>
</evidence>
<dbReference type="Proteomes" id="UP000324222">
    <property type="component" value="Unassembled WGS sequence"/>
</dbReference>
<dbReference type="InterPro" id="IPR050111">
    <property type="entry name" value="C-type_lectin/snaclec_domain"/>
</dbReference>
<accession>A0A5B7JMT6</accession>
<name>A0A5B7JMT6_PORTR</name>
<dbReference type="InterPro" id="IPR001304">
    <property type="entry name" value="C-type_lectin-like"/>
</dbReference>
<evidence type="ECO:0000259" key="1">
    <source>
        <dbReference type="PROSITE" id="PS50041"/>
    </source>
</evidence>